<reference evidence="6 7" key="1">
    <citation type="submission" date="2019-07" db="EMBL/GenBank/DDBJ databases">
        <title>Genome sequencing of 100 strains of the haloalkaliphilic chemolithoautotrophic sulfur-oxidizing bacterium Thioalkalivibrio.</title>
        <authorList>
            <person name="Muyzer G."/>
        </authorList>
    </citation>
    <scope>NUCLEOTIDE SEQUENCE [LARGE SCALE GENOMIC DNA]</scope>
    <source>
        <strain evidence="6 7">ASO4-4</strain>
    </source>
</reference>
<dbReference type="EC" id="2.8.3.-" evidence="3"/>
<dbReference type="GO" id="GO:0006084">
    <property type="term" value="P:acetyl-CoA metabolic process"/>
    <property type="evidence" value="ECO:0007669"/>
    <property type="project" value="UniProtKB-UniRule"/>
</dbReference>
<dbReference type="RefSeq" id="WP_144683042.1">
    <property type="nucleotide sequence ID" value="NZ_VLLC01000006.1"/>
</dbReference>
<evidence type="ECO:0000256" key="3">
    <source>
        <dbReference type="HAMAP-Rule" id="MF_03228"/>
    </source>
</evidence>
<comment type="subcellular location">
    <subcellularLocation>
        <location evidence="3">Cytoplasm</location>
    </subcellularLocation>
</comment>
<dbReference type="InterPro" id="IPR046433">
    <property type="entry name" value="ActCoA_hydro"/>
</dbReference>
<sequence>MAVNVVSEYKSKLTSAENAVKVVKSGDHVFYGEFVLFPRRLDEALAERIHELNGLEVRGVCFTQFPKVIEKDPGRKHVVVSDYHFSGISRRLHDQNLCNYVPITYHQSPRFIRKYIQPDVAFITTSAMDKNGFLNFGLANSVTGANLSKAKKIVVEINENVPYCLGGNFESIHVSKVDYIVEGSNFPLIEVPPAPGKDVDRKIAGHILKEIEDGATLQLGIGGLPNLIGEMIAASDLKDIGIHTEMLVDSCVDLYEAGRVTGRNKNIDHFKMAYTFAMGTKKLYDFLHLNPAGASYPVNYVNDPRIVALNPKVVAINNAVEVDLFSQVCSESSGYRQISGTGGQFDFIFGAFNSKGGKGIIALTSTYKDKDGNLKSRIVPTLKPGAIVTVPRSITHYVATEYGIAMLKGKSTWQRAEELINLAHPDFRDELIKEADKMKIWVNSNKHDA</sequence>
<keyword evidence="2 3" id="KW-0808">Transferase</keyword>
<feature type="active site" description="5-glutamyl coenzyme A thioester intermediate" evidence="3">
    <location>
        <position position="245"/>
    </location>
</feature>
<dbReference type="GO" id="GO:0019605">
    <property type="term" value="P:butyrate metabolic process"/>
    <property type="evidence" value="ECO:0007669"/>
    <property type="project" value="UniProtKB-UniRule"/>
</dbReference>
<dbReference type="Pfam" id="PF02550">
    <property type="entry name" value="AcetylCoA_hydro"/>
    <property type="match status" value="1"/>
</dbReference>
<dbReference type="GO" id="GO:0005737">
    <property type="term" value="C:cytoplasm"/>
    <property type="evidence" value="ECO:0007669"/>
    <property type="project" value="UniProtKB-SubCell"/>
</dbReference>
<keyword evidence="3" id="KW-0443">Lipid metabolism</keyword>
<dbReference type="PANTHER" id="PTHR21432:SF20">
    <property type="entry name" value="ACETYL-COA HYDROLASE"/>
    <property type="match status" value="1"/>
</dbReference>
<comment type="similarity">
    <text evidence="1 3">Belongs to the acetyl-CoA hydrolase/transferase family.</text>
</comment>
<dbReference type="InterPro" id="IPR023990">
    <property type="entry name" value="Butryl-CoA_acetate_CoA_Tfrase"/>
</dbReference>
<dbReference type="Gene3D" id="3.40.1080.20">
    <property type="entry name" value="Acetyl-CoA hydrolase/transferase C-terminal domain"/>
    <property type="match status" value="1"/>
</dbReference>
<dbReference type="Pfam" id="PF13336">
    <property type="entry name" value="AcetylCoA_hyd_C"/>
    <property type="match status" value="1"/>
</dbReference>
<dbReference type="OrthoDB" id="9801795at2"/>
<dbReference type="GO" id="GO:0006083">
    <property type="term" value="P:acetate metabolic process"/>
    <property type="evidence" value="ECO:0007669"/>
    <property type="project" value="InterPro"/>
</dbReference>
<dbReference type="UniPathway" id="UPA00863"/>
<keyword evidence="7" id="KW-1185">Reference proteome</keyword>
<dbReference type="PANTHER" id="PTHR21432">
    <property type="entry name" value="ACETYL-COA HYDROLASE-RELATED"/>
    <property type="match status" value="1"/>
</dbReference>
<protein>
    <recommendedName>
        <fullName evidence="3">Probable butyrate:acetyl-CoA coenzyme A-transferase</fullName>
        <shortName evidence="3">Butyrate CoA-transferase</shortName>
        <ecNumber evidence="3">2.8.3.-</ecNumber>
    </recommendedName>
</protein>
<dbReference type="InterPro" id="IPR026888">
    <property type="entry name" value="AcetylCoA_hyd_C"/>
</dbReference>
<evidence type="ECO:0000256" key="1">
    <source>
        <dbReference type="ARBA" id="ARBA00009632"/>
    </source>
</evidence>
<dbReference type="SUPFAM" id="SSF100950">
    <property type="entry name" value="NagB/RpiA/CoA transferase-like"/>
    <property type="match status" value="2"/>
</dbReference>
<name>A0A562S0K4_9BACT</name>
<feature type="binding site" evidence="3">
    <location>
        <position position="320"/>
    </location>
    <ligand>
        <name>CoA</name>
        <dbReference type="ChEBI" id="CHEBI:57287"/>
    </ligand>
</feature>
<dbReference type="InterPro" id="IPR003702">
    <property type="entry name" value="ActCoA_hydro_N"/>
</dbReference>
<gene>
    <name evidence="6" type="ORF">LZ24_01046</name>
</gene>
<proteinExistence type="inferred from homology"/>
<comment type="pathway">
    <text evidence="3">Lipid metabolism; butanoate metabolism.</text>
</comment>
<dbReference type="AlphaFoldDB" id="A0A562S0K4"/>
<keyword evidence="3" id="KW-0963">Cytoplasm</keyword>
<accession>A0A562S0K4</accession>
<dbReference type="Gene3D" id="3.30.750.70">
    <property type="entry name" value="4-hydroxybutyrate coenzyme like domains"/>
    <property type="match status" value="1"/>
</dbReference>
<organism evidence="6 7">
    <name type="scientific">Desulfobotulus alkaliphilus</name>
    <dbReference type="NCBI Taxonomy" id="622671"/>
    <lineage>
        <taxon>Bacteria</taxon>
        <taxon>Pseudomonadati</taxon>
        <taxon>Thermodesulfobacteriota</taxon>
        <taxon>Desulfobacteria</taxon>
        <taxon>Desulfobacterales</taxon>
        <taxon>Desulfobacteraceae</taxon>
        <taxon>Desulfobotulus</taxon>
    </lineage>
</organism>
<feature type="binding site" evidence="3">
    <location>
        <position position="343"/>
    </location>
    <ligand>
        <name>CoA</name>
        <dbReference type="ChEBI" id="CHEBI:57287"/>
    </ligand>
</feature>
<feature type="binding site" evidence="3">
    <location>
        <begin position="220"/>
        <end position="224"/>
    </location>
    <ligand>
        <name>CoA</name>
        <dbReference type="ChEBI" id="CHEBI:57287"/>
    </ligand>
</feature>
<dbReference type="InterPro" id="IPR038460">
    <property type="entry name" value="AcetylCoA_hyd_C_sf"/>
</dbReference>
<evidence type="ECO:0000256" key="2">
    <source>
        <dbReference type="ARBA" id="ARBA00022679"/>
    </source>
</evidence>
<dbReference type="GO" id="GO:0008775">
    <property type="term" value="F:acetate CoA-transferase activity"/>
    <property type="evidence" value="ECO:0007669"/>
    <property type="project" value="InterPro"/>
</dbReference>
<evidence type="ECO:0000259" key="4">
    <source>
        <dbReference type="Pfam" id="PF02550"/>
    </source>
</evidence>
<comment type="catalytic activity">
    <reaction evidence="3">
        <text>butanoate + acetyl-CoA = butanoyl-CoA + acetate</text>
        <dbReference type="Rhea" id="RHEA:30071"/>
        <dbReference type="ChEBI" id="CHEBI:17968"/>
        <dbReference type="ChEBI" id="CHEBI:30089"/>
        <dbReference type="ChEBI" id="CHEBI:57288"/>
        <dbReference type="ChEBI" id="CHEBI:57371"/>
    </reaction>
</comment>
<evidence type="ECO:0000313" key="7">
    <source>
        <dbReference type="Proteomes" id="UP000318307"/>
    </source>
</evidence>
<dbReference type="Proteomes" id="UP000318307">
    <property type="component" value="Unassembled WGS sequence"/>
</dbReference>
<comment type="caution">
    <text evidence="6">The sequence shown here is derived from an EMBL/GenBank/DDBJ whole genome shotgun (WGS) entry which is preliminary data.</text>
</comment>
<dbReference type="Gene3D" id="3.40.1080.10">
    <property type="entry name" value="Glutaconate Coenzyme A-transferase"/>
    <property type="match status" value="1"/>
</dbReference>
<dbReference type="HAMAP" id="MF_03228">
    <property type="entry name" value="But_CoA_trans"/>
    <property type="match status" value="1"/>
</dbReference>
<evidence type="ECO:0000313" key="6">
    <source>
        <dbReference type="EMBL" id="TWI74106.1"/>
    </source>
</evidence>
<keyword evidence="3" id="KW-0276">Fatty acid metabolism</keyword>
<feature type="domain" description="Acetyl-CoA hydrolase/transferase C-terminal" evidence="5">
    <location>
        <begin position="279"/>
        <end position="435"/>
    </location>
</feature>
<dbReference type="InterPro" id="IPR037171">
    <property type="entry name" value="NagB/RpiA_transferase-like"/>
</dbReference>
<comment type="function">
    <text evidence="3">Coenzyme A-transferase that converts butyrate to butyryl-CoA.</text>
</comment>
<feature type="domain" description="Acetyl-CoA hydrolase/transferase N-terminal" evidence="4">
    <location>
        <begin position="7"/>
        <end position="187"/>
    </location>
</feature>
<evidence type="ECO:0000259" key="5">
    <source>
        <dbReference type="Pfam" id="PF13336"/>
    </source>
</evidence>
<dbReference type="EMBL" id="VLLC01000006">
    <property type="protein sequence ID" value="TWI74106.1"/>
    <property type="molecule type" value="Genomic_DNA"/>
</dbReference>